<name>A0A285U2F2_9BACL</name>
<dbReference type="Gene3D" id="3.10.200.10">
    <property type="entry name" value="Alpha carbonic anhydrase"/>
    <property type="match status" value="1"/>
</dbReference>
<comment type="cofactor">
    <cofactor evidence="1 10">
        <name>Zn(2+)</name>
        <dbReference type="ChEBI" id="CHEBI:29105"/>
    </cofactor>
</comment>
<dbReference type="PROSITE" id="PS00162">
    <property type="entry name" value="ALPHA_CA_1"/>
    <property type="match status" value="1"/>
</dbReference>
<evidence type="ECO:0000259" key="12">
    <source>
        <dbReference type="PROSITE" id="PS51144"/>
    </source>
</evidence>
<dbReference type="AlphaFoldDB" id="A0A285U2F2"/>
<dbReference type="EC" id="4.2.1.1" evidence="4 10"/>
<protein>
    <recommendedName>
        <fullName evidence="5 10">Carbonic anhydrase</fullName>
        <ecNumber evidence="4 10">4.2.1.1</ecNumber>
    </recommendedName>
</protein>
<keyword evidence="11" id="KW-0472">Membrane</keyword>
<feature type="domain" description="Alpha-carbonic anhydrase" evidence="12">
    <location>
        <begin position="45"/>
        <end position="272"/>
    </location>
</feature>
<reference evidence="14" key="1">
    <citation type="submission" date="2017-08" db="EMBL/GenBank/DDBJ databases">
        <authorList>
            <person name="Varghese N."/>
            <person name="Submissions S."/>
        </authorList>
    </citation>
    <scope>NUCLEOTIDE SEQUENCE [LARGE SCALE GENOMIC DNA]</scope>
    <source>
        <strain evidence="14">JC23</strain>
    </source>
</reference>
<evidence type="ECO:0000313" key="13">
    <source>
        <dbReference type="EMBL" id="SOC35893.1"/>
    </source>
</evidence>
<organism evidence="13 14">
    <name type="scientific">Ureibacillus acetophenoni</name>
    <dbReference type="NCBI Taxonomy" id="614649"/>
    <lineage>
        <taxon>Bacteria</taxon>
        <taxon>Bacillati</taxon>
        <taxon>Bacillota</taxon>
        <taxon>Bacilli</taxon>
        <taxon>Bacillales</taxon>
        <taxon>Caryophanaceae</taxon>
        <taxon>Ureibacillus</taxon>
    </lineage>
</organism>
<dbReference type="Proteomes" id="UP000219252">
    <property type="component" value="Unassembled WGS sequence"/>
</dbReference>
<proteinExistence type="inferred from homology"/>
<evidence type="ECO:0000256" key="10">
    <source>
        <dbReference type="RuleBase" id="RU367011"/>
    </source>
</evidence>
<keyword evidence="8 10" id="KW-0456">Lyase</keyword>
<dbReference type="OrthoDB" id="5327615at2"/>
<evidence type="ECO:0000256" key="5">
    <source>
        <dbReference type="ARBA" id="ARBA00014628"/>
    </source>
</evidence>
<keyword evidence="11" id="KW-0812">Transmembrane</keyword>
<dbReference type="InterPro" id="IPR018338">
    <property type="entry name" value="Carbonic_anhydrase_a-class_CS"/>
</dbReference>
<evidence type="ECO:0000256" key="8">
    <source>
        <dbReference type="ARBA" id="ARBA00023239"/>
    </source>
</evidence>
<keyword evidence="14" id="KW-1185">Reference proteome</keyword>
<evidence type="ECO:0000313" key="14">
    <source>
        <dbReference type="Proteomes" id="UP000219252"/>
    </source>
</evidence>
<comment type="catalytic activity">
    <reaction evidence="9 10">
        <text>hydrogencarbonate + H(+) = CO2 + H2O</text>
        <dbReference type="Rhea" id="RHEA:10748"/>
        <dbReference type="ChEBI" id="CHEBI:15377"/>
        <dbReference type="ChEBI" id="CHEBI:15378"/>
        <dbReference type="ChEBI" id="CHEBI:16526"/>
        <dbReference type="ChEBI" id="CHEBI:17544"/>
        <dbReference type="EC" id="4.2.1.1"/>
    </reaction>
</comment>
<comment type="function">
    <text evidence="2 10">Reversible hydration of carbon dioxide.</text>
</comment>
<dbReference type="CDD" id="cd03124">
    <property type="entry name" value="alpha_CA_prokaryotic_like"/>
    <property type="match status" value="1"/>
</dbReference>
<accession>A0A285U2F2</accession>
<feature type="transmembrane region" description="Helical" evidence="11">
    <location>
        <begin position="6"/>
        <end position="25"/>
    </location>
</feature>
<evidence type="ECO:0000256" key="1">
    <source>
        <dbReference type="ARBA" id="ARBA00001947"/>
    </source>
</evidence>
<dbReference type="PANTHER" id="PTHR18952">
    <property type="entry name" value="CARBONIC ANHYDRASE"/>
    <property type="match status" value="1"/>
</dbReference>
<evidence type="ECO:0000256" key="3">
    <source>
        <dbReference type="ARBA" id="ARBA00010718"/>
    </source>
</evidence>
<evidence type="ECO:0000256" key="7">
    <source>
        <dbReference type="ARBA" id="ARBA00022833"/>
    </source>
</evidence>
<keyword evidence="7 10" id="KW-0862">Zinc</keyword>
<dbReference type="InterPro" id="IPR036398">
    <property type="entry name" value="CA_dom_sf"/>
</dbReference>
<dbReference type="GO" id="GO:0008270">
    <property type="term" value="F:zinc ion binding"/>
    <property type="evidence" value="ECO:0007669"/>
    <property type="project" value="UniProtKB-UniRule"/>
</dbReference>
<dbReference type="Pfam" id="PF00194">
    <property type="entry name" value="Carb_anhydrase"/>
    <property type="match status" value="1"/>
</dbReference>
<evidence type="ECO:0000256" key="4">
    <source>
        <dbReference type="ARBA" id="ARBA00012925"/>
    </source>
</evidence>
<gene>
    <name evidence="13" type="ORF">SAMN05877842_10217</name>
</gene>
<dbReference type="SMART" id="SM01057">
    <property type="entry name" value="Carb_anhydrase"/>
    <property type="match status" value="1"/>
</dbReference>
<dbReference type="EMBL" id="OBQC01000002">
    <property type="protein sequence ID" value="SOC35893.1"/>
    <property type="molecule type" value="Genomic_DNA"/>
</dbReference>
<dbReference type="RefSeq" id="WP_097148116.1">
    <property type="nucleotide sequence ID" value="NZ_OBQC01000002.1"/>
</dbReference>
<evidence type="ECO:0000256" key="6">
    <source>
        <dbReference type="ARBA" id="ARBA00022723"/>
    </source>
</evidence>
<dbReference type="PANTHER" id="PTHR18952:SF265">
    <property type="entry name" value="CARBONIC ANHYDRASE"/>
    <property type="match status" value="1"/>
</dbReference>
<dbReference type="InterPro" id="IPR001148">
    <property type="entry name" value="CA_dom"/>
</dbReference>
<keyword evidence="6 10" id="KW-0479">Metal-binding</keyword>
<dbReference type="SUPFAM" id="SSF51069">
    <property type="entry name" value="Carbonic anhydrase"/>
    <property type="match status" value="1"/>
</dbReference>
<dbReference type="InterPro" id="IPR023561">
    <property type="entry name" value="Carbonic_anhydrase_a-class"/>
</dbReference>
<comment type="similarity">
    <text evidence="3 10">Belongs to the alpha-carbonic anhydrase family.</text>
</comment>
<evidence type="ECO:0000256" key="2">
    <source>
        <dbReference type="ARBA" id="ARBA00002904"/>
    </source>
</evidence>
<evidence type="ECO:0000256" key="9">
    <source>
        <dbReference type="ARBA" id="ARBA00048348"/>
    </source>
</evidence>
<dbReference type="PROSITE" id="PS51144">
    <property type="entry name" value="ALPHA_CA_2"/>
    <property type="match status" value="1"/>
</dbReference>
<evidence type="ECO:0000256" key="11">
    <source>
        <dbReference type="SAM" id="Phobius"/>
    </source>
</evidence>
<keyword evidence="11" id="KW-1133">Transmembrane helix</keyword>
<dbReference type="GO" id="GO:0004089">
    <property type="term" value="F:carbonate dehydratase activity"/>
    <property type="evidence" value="ECO:0007669"/>
    <property type="project" value="UniProtKB-UniRule"/>
</dbReference>
<dbReference type="InterPro" id="IPR041891">
    <property type="entry name" value="Alpha_CA_prokaryot-like"/>
</dbReference>
<sequence length="278" mass="32133">MSRVKYYLFLLSVQIVIAIIVYVSLSSVPMELEEAPVENKEAQQVYWTYSEENGPKEWVSIDPSYYACGGGYEQSPINIEKESIWEERSFEKIHLDYHPTKFIVVNNGHTIEVRDSSGENTITIDDQKFTLVQIHFHLPSEHKLNGQSFNMEGHLVHHSEDGKIAVIGFFIKEGKLNNDLAELWSVMPYEMNGQPYEMNQSIDLLEVLPDDLDVFQYSGSLTTPPCTEGVTWILFEDPIEMSVVQIEAFAKIYSQNNRPIQPLNDRKIYHFNLEEYIQ</sequence>